<dbReference type="PANTHER" id="PTHR11085">
    <property type="entry name" value="NAD-DEPENDENT PROTEIN DEACYLASE SIRTUIN-5, MITOCHONDRIAL-RELATED"/>
    <property type="match status" value="1"/>
</dbReference>
<dbReference type="OrthoDB" id="5974588at2759"/>
<dbReference type="Gene3D" id="3.40.50.1220">
    <property type="entry name" value="TPP-binding domain"/>
    <property type="match status" value="1"/>
</dbReference>
<evidence type="ECO:0000256" key="4">
    <source>
        <dbReference type="ARBA" id="ARBA00022833"/>
    </source>
</evidence>
<keyword evidence="11" id="KW-1185">Reference proteome</keyword>
<dbReference type="InterPro" id="IPR026590">
    <property type="entry name" value="Ssirtuin_cat_dom"/>
</dbReference>
<dbReference type="EC" id="2.3.1.286" evidence="1"/>
<feature type="active site" description="Proton acceptor" evidence="7">
    <location>
        <position position="216"/>
    </location>
</feature>
<keyword evidence="2" id="KW-0808">Transferase</keyword>
<evidence type="ECO:0000256" key="5">
    <source>
        <dbReference type="ARBA" id="ARBA00023027"/>
    </source>
</evidence>
<dbReference type="InterPro" id="IPR029035">
    <property type="entry name" value="DHS-like_NAD/FAD-binding_dom"/>
</dbReference>
<feature type="compositionally biased region" description="Low complexity" evidence="8">
    <location>
        <begin position="55"/>
        <end position="84"/>
    </location>
</feature>
<feature type="region of interest" description="Disordered" evidence="8">
    <location>
        <begin position="1"/>
        <end position="23"/>
    </location>
</feature>
<feature type="binding site" evidence="7">
    <location>
        <position position="257"/>
    </location>
    <ligand>
        <name>Zn(2+)</name>
        <dbReference type="ChEBI" id="CHEBI:29105"/>
    </ligand>
</feature>
<dbReference type="GO" id="GO:0003714">
    <property type="term" value="F:transcription corepressor activity"/>
    <property type="evidence" value="ECO:0007669"/>
    <property type="project" value="TreeGrafter"/>
</dbReference>
<feature type="binding site" evidence="7">
    <location>
        <position position="227"/>
    </location>
    <ligand>
        <name>Zn(2+)</name>
        <dbReference type="ChEBI" id="CHEBI:29105"/>
    </ligand>
</feature>
<feature type="region of interest" description="Disordered" evidence="8">
    <location>
        <begin position="38"/>
        <end position="92"/>
    </location>
</feature>
<dbReference type="GO" id="GO:0000122">
    <property type="term" value="P:negative regulation of transcription by RNA polymerase II"/>
    <property type="evidence" value="ECO:0007669"/>
    <property type="project" value="TreeGrafter"/>
</dbReference>
<dbReference type="KEGG" id="epa:110249815"/>
<dbReference type="PROSITE" id="PS50305">
    <property type="entry name" value="SIRTUIN"/>
    <property type="match status" value="1"/>
</dbReference>
<dbReference type="EnsemblMetazoa" id="XM_021056402.2">
    <property type="protein sequence ID" value="XP_020912061.1"/>
    <property type="gene ID" value="LOC110249815"/>
</dbReference>
<evidence type="ECO:0000256" key="8">
    <source>
        <dbReference type="SAM" id="MobiDB-lite"/>
    </source>
</evidence>
<dbReference type="Pfam" id="PF02146">
    <property type="entry name" value="SIR2"/>
    <property type="match status" value="1"/>
</dbReference>
<feature type="binding site" evidence="7">
    <location>
        <position position="252"/>
    </location>
    <ligand>
        <name>Zn(2+)</name>
        <dbReference type="ChEBI" id="CHEBI:29105"/>
    </ligand>
</feature>
<proteinExistence type="inferred from homology"/>
<keyword evidence="3 7" id="KW-0479">Metal-binding</keyword>
<evidence type="ECO:0000256" key="7">
    <source>
        <dbReference type="PROSITE-ProRule" id="PRU00236"/>
    </source>
</evidence>
<dbReference type="InterPro" id="IPR050134">
    <property type="entry name" value="NAD-dep_sirtuin_deacylases"/>
</dbReference>
<dbReference type="GeneID" id="110249815"/>
<evidence type="ECO:0000259" key="9">
    <source>
        <dbReference type="PROSITE" id="PS50305"/>
    </source>
</evidence>
<feature type="domain" description="Deacetylase sirtuin-type" evidence="9">
    <location>
        <begin position="99"/>
        <end position="352"/>
    </location>
</feature>
<dbReference type="SUPFAM" id="SSF52467">
    <property type="entry name" value="DHS-like NAD/FAD-binding domain"/>
    <property type="match status" value="1"/>
</dbReference>
<evidence type="ECO:0000313" key="11">
    <source>
        <dbReference type="Proteomes" id="UP000887567"/>
    </source>
</evidence>
<comment type="similarity">
    <text evidence="6">Belongs to the sirtuin family. Class IV subfamily.</text>
</comment>
<dbReference type="OMA" id="LITTSHC"/>
<name>A0A913XZ61_EXADI</name>
<dbReference type="RefSeq" id="XP_020912061.1">
    <property type="nucleotide sequence ID" value="XM_021056402.2"/>
</dbReference>
<feature type="binding site" evidence="7">
    <location>
        <position position="224"/>
    </location>
    <ligand>
        <name>Zn(2+)</name>
        <dbReference type="ChEBI" id="CHEBI:29105"/>
    </ligand>
</feature>
<evidence type="ECO:0000256" key="6">
    <source>
        <dbReference type="ARBA" id="ARBA00038170"/>
    </source>
</evidence>
<keyword evidence="5" id="KW-0520">NAD</keyword>
<keyword evidence="4 7" id="KW-0862">Zinc</keyword>
<evidence type="ECO:0000313" key="10">
    <source>
        <dbReference type="EnsemblMetazoa" id="XP_020912061.1"/>
    </source>
</evidence>
<sequence length="467" mass="51505">MSDSTKCNEVISEESLEETIKEQNELSRNLAAMIGASLNLDEKSAKHKKKPPGKSPGKSTGKSPAEPAPARKAKPTTTPRPSAPNIDDDKDKKEFFENPEELSCKLDTLADWIKESKHCIVFTGAGISTSTGIPDFRSGMNTVLKTGPGKWELQAKGVAAPKGSIKKSYLKAIPSASHMAIVKLHKEGLVKFVVSQNTDGLHLRSGIKPELLAELHGNTNLEKCSKCGTKYLRDFRTRSSKKVHDHKTGRHCDNLKCRGDLVDSIINFGESLPEKELNKGFEEADKSDLCIVLGSSLRVTPAADIPENVIRNRQRVVICNLQKTPLNDHCALEIHAQIDEVMVGVMKRLGLDIPAFTINRRLAVDVSDGKISFQGLDVARETPYSFLRTVKVTFRQGSGDSVLLTREPFVTPLPPGVTQPFKADIILGLQGHYNEPDIKITEEFNGKTLYMLSYRPRDGGDWKVTRN</sequence>
<evidence type="ECO:0000256" key="3">
    <source>
        <dbReference type="ARBA" id="ARBA00022723"/>
    </source>
</evidence>
<evidence type="ECO:0000256" key="2">
    <source>
        <dbReference type="ARBA" id="ARBA00022679"/>
    </source>
</evidence>
<dbReference type="Proteomes" id="UP000887567">
    <property type="component" value="Unplaced"/>
</dbReference>
<dbReference type="InterPro" id="IPR003000">
    <property type="entry name" value="Sirtuin"/>
</dbReference>
<dbReference type="PANTHER" id="PTHR11085:SF12">
    <property type="entry name" value="NAD-DEPENDENT PROTEIN DEACYLASE SIRTUIN-6"/>
    <property type="match status" value="1"/>
</dbReference>
<accession>A0A913XZ61</accession>
<protein>
    <recommendedName>
        <fullName evidence="1">protein acetyllysine N-acetyltransferase</fullName>
        <ecNumber evidence="1">2.3.1.286</ecNumber>
    </recommendedName>
</protein>
<dbReference type="GO" id="GO:0017136">
    <property type="term" value="F:histone deacetylase activity, NAD-dependent"/>
    <property type="evidence" value="ECO:0007669"/>
    <property type="project" value="TreeGrafter"/>
</dbReference>
<dbReference type="AlphaFoldDB" id="A0A913XZ61"/>
<dbReference type="GO" id="GO:0005634">
    <property type="term" value="C:nucleus"/>
    <property type="evidence" value="ECO:0007669"/>
    <property type="project" value="TreeGrafter"/>
</dbReference>
<dbReference type="GO" id="GO:0046872">
    <property type="term" value="F:metal ion binding"/>
    <property type="evidence" value="ECO:0007669"/>
    <property type="project" value="UniProtKB-KW"/>
</dbReference>
<reference evidence="10" key="1">
    <citation type="submission" date="2022-11" db="UniProtKB">
        <authorList>
            <consortium name="EnsemblMetazoa"/>
        </authorList>
    </citation>
    <scope>IDENTIFICATION</scope>
</reference>
<organism evidence="10 11">
    <name type="scientific">Exaiptasia diaphana</name>
    <name type="common">Tropical sea anemone</name>
    <name type="synonym">Aiptasia pulchella</name>
    <dbReference type="NCBI Taxonomy" id="2652724"/>
    <lineage>
        <taxon>Eukaryota</taxon>
        <taxon>Metazoa</taxon>
        <taxon>Cnidaria</taxon>
        <taxon>Anthozoa</taxon>
        <taxon>Hexacorallia</taxon>
        <taxon>Actiniaria</taxon>
        <taxon>Aiptasiidae</taxon>
        <taxon>Exaiptasia</taxon>
    </lineage>
</organism>
<evidence type="ECO:0000256" key="1">
    <source>
        <dbReference type="ARBA" id="ARBA00012928"/>
    </source>
</evidence>
<dbReference type="GO" id="GO:0070403">
    <property type="term" value="F:NAD+ binding"/>
    <property type="evidence" value="ECO:0007669"/>
    <property type="project" value="InterPro"/>
</dbReference>
<dbReference type="Gene3D" id="2.20.28.200">
    <property type="match status" value="1"/>
</dbReference>